<gene>
    <name evidence="2" type="ORF">LC087_19325</name>
</gene>
<name>A0ABY9K1E8_9BACI</name>
<dbReference type="RefSeq" id="WP_306021017.1">
    <property type="nucleotide sequence ID" value="NZ_CP129015.1"/>
</dbReference>
<evidence type="ECO:0000256" key="1">
    <source>
        <dbReference type="SAM" id="MobiDB-lite"/>
    </source>
</evidence>
<reference evidence="2 3" key="1">
    <citation type="submission" date="2023-06" db="EMBL/GenBank/DDBJ databases">
        <title>Five Gram-positive bacteria isolated from mangrove sediments in Shenzhen, Guangdong, China.</title>
        <authorList>
            <person name="Yu S."/>
            <person name="Zheng W."/>
            <person name="Huang Y."/>
        </authorList>
    </citation>
    <scope>NUCLEOTIDE SEQUENCE [LARGE SCALE GENOMIC DNA]</scope>
    <source>
        <strain evidence="2 3">SaN35-3</strain>
        <plasmid evidence="2 3">unnamed2</plasmid>
    </source>
</reference>
<feature type="region of interest" description="Disordered" evidence="1">
    <location>
        <begin position="43"/>
        <end position="87"/>
    </location>
</feature>
<feature type="compositionally biased region" description="Basic and acidic residues" evidence="1">
    <location>
        <begin position="65"/>
        <end position="80"/>
    </location>
</feature>
<evidence type="ECO:0000313" key="2">
    <source>
        <dbReference type="EMBL" id="WLR44520.1"/>
    </source>
</evidence>
<geneLocation type="plasmid" evidence="2 3">
    <name>unnamed2</name>
</geneLocation>
<accession>A0ABY9K1E8</accession>
<dbReference type="EMBL" id="CP129015">
    <property type="protein sequence ID" value="WLR44520.1"/>
    <property type="molecule type" value="Genomic_DNA"/>
</dbReference>
<dbReference type="Proteomes" id="UP001197974">
    <property type="component" value="Plasmid unnamed2"/>
</dbReference>
<keyword evidence="3" id="KW-1185">Reference proteome</keyword>
<protein>
    <submittedName>
        <fullName evidence="2">Uncharacterized protein</fullName>
    </submittedName>
</protein>
<sequence>MVSIKGKTLKEIYKEAPGYLEWLSGQDRTDPVIKKGIEMMFDAVKQNGNQKSNKQEQTPPPPTNEPKDTQPEKQEDKPSATDDFPFE</sequence>
<evidence type="ECO:0000313" key="3">
    <source>
        <dbReference type="Proteomes" id="UP001197974"/>
    </source>
</evidence>
<proteinExistence type="predicted"/>
<keyword evidence="2" id="KW-0614">Plasmid</keyword>
<organism evidence="2 3">
    <name type="scientific">Bacillus carboniphilus</name>
    <dbReference type="NCBI Taxonomy" id="86663"/>
    <lineage>
        <taxon>Bacteria</taxon>
        <taxon>Bacillati</taxon>
        <taxon>Bacillota</taxon>
        <taxon>Bacilli</taxon>
        <taxon>Bacillales</taxon>
        <taxon>Bacillaceae</taxon>
        <taxon>Bacillus</taxon>
    </lineage>
</organism>